<gene>
    <name evidence="9" type="ORF">N482_21425</name>
</gene>
<evidence type="ECO:0000313" key="10">
    <source>
        <dbReference type="Proteomes" id="UP000076587"/>
    </source>
</evidence>
<feature type="domain" description="Radical SAM core" evidence="7">
    <location>
        <begin position="22"/>
        <end position="155"/>
    </location>
</feature>
<dbReference type="PATRIC" id="fig|1365253.3.peg.117"/>
<dbReference type="CDD" id="cd01335">
    <property type="entry name" value="Radical_SAM"/>
    <property type="match status" value="1"/>
</dbReference>
<evidence type="ECO:0000259" key="8">
    <source>
        <dbReference type="Pfam" id="PF13186"/>
    </source>
</evidence>
<dbReference type="Proteomes" id="UP000076587">
    <property type="component" value="Unassembled WGS sequence"/>
</dbReference>
<evidence type="ECO:0000259" key="7">
    <source>
        <dbReference type="Pfam" id="PF04055"/>
    </source>
</evidence>
<protein>
    <recommendedName>
        <fullName evidence="11">Radical SAM protein</fullName>
    </recommendedName>
</protein>
<keyword evidence="2" id="KW-0004">4Fe-4S</keyword>
<dbReference type="SUPFAM" id="SSF102114">
    <property type="entry name" value="Radical SAM enzymes"/>
    <property type="match status" value="1"/>
</dbReference>
<reference evidence="9 10" key="1">
    <citation type="submission" date="2013-07" db="EMBL/GenBank/DDBJ databases">
        <title>Comparative Genomic and Metabolomic Analysis of Twelve Strains of Pseudoalteromonas luteoviolacea.</title>
        <authorList>
            <person name="Vynne N.G."/>
            <person name="Mansson M."/>
            <person name="Gram L."/>
        </authorList>
    </citation>
    <scope>NUCLEOTIDE SEQUENCE [LARGE SCALE GENOMIC DNA]</scope>
    <source>
        <strain evidence="9 10">NCIMB 1942</strain>
    </source>
</reference>
<dbReference type="InterPro" id="IPR034391">
    <property type="entry name" value="AdoMet-like_SPASM_containing"/>
</dbReference>
<proteinExistence type="predicted"/>
<dbReference type="SFLD" id="SFLDS00029">
    <property type="entry name" value="Radical_SAM"/>
    <property type="match status" value="1"/>
</dbReference>
<dbReference type="RefSeq" id="WP_063375243.1">
    <property type="nucleotide sequence ID" value="NZ_AUXT01000003.1"/>
</dbReference>
<keyword evidence="4" id="KW-0479">Metal-binding</keyword>
<accession>A0A167I0X8</accession>
<dbReference type="InterPro" id="IPR007197">
    <property type="entry name" value="rSAM"/>
</dbReference>
<dbReference type="InterPro" id="IPR023885">
    <property type="entry name" value="4Fe4S-binding_SPASM_dom"/>
</dbReference>
<dbReference type="EMBL" id="AUXT01000003">
    <property type="protein sequence ID" value="KZN58768.1"/>
    <property type="molecule type" value="Genomic_DNA"/>
</dbReference>
<sequence length="298" mass="34130">MLAETNISLEIDYYEEIRIENTNHCGYKCFFCPREELTRDRGFMSIEDLALVLDRVGEYKGKVDLHGFGEPLLDRSLAQKASLIKKVWPEAKSRIISTLGVPLKDNAIDEIVMSGLSTIEVSFYGVDEASYKESHGVNKFERVKENIARIMSRIRALGSAMELVIREFPTHDDITQPGYTKSKKEELATWLQDQGVKVFRQNVIHNYGGGRAYNKPETKGVCSVVWGFRKRILQVTWDLDIIPCCFDSNSTVIFGNLRKQQLSEVFAGEKYTDFIEAHKKNEISQYDVCVKCERCFKP</sequence>
<feature type="domain" description="4Fe4S-binding SPASM" evidence="8">
    <location>
        <begin position="231"/>
        <end position="293"/>
    </location>
</feature>
<evidence type="ECO:0000256" key="2">
    <source>
        <dbReference type="ARBA" id="ARBA00022485"/>
    </source>
</evidence>
<dbReference type="InterPro" id="IPR050377">
    <property type="entry name" value="Radical_SAM_PqqE_MftC-like"/>
</dbReference>
<comment type="caution">
    <text evidence="9">The sequence shown here is derived from an EMBL/GenBank/DDBJ whole genome shotgun (WGS) entry which is preliminary data.</text>
</comment>
<evidence type="ECO:0008006" key="11">
    <source>
        <dbReference type="Google" id="ProtNLM"/>
    </source>
</evidence>
<dbReference type="CDD" id="cd21109">
    <property type="entry name" value="SPASM"/>
    <property type="match status" value="1"/>
</dbReference>
<evidence type="ECO:0000256" key="1">
    <source>
        <dbReference type="ARBA" id="ARBA00001966"/>
    </source>
</evidence>
<dbReference type="Pfam" id="PF13186">
    <property type="entry name" value="SPASM"/>
    <property type="match status" value="1"/>
</dbReference>
<name>A0A167I0X8_9GAMM</name>
<evidence type="ECO:0000256" key="3">
    <source>
        <dbReference type="ARBA" id="ARBA00022691"/>
    </source>
</evidence>
<keyword evidence="6" id="KW-0411">Iron-sulfur</keyword>
<keyword evidence="5" id="KW-0408">Iron</keyword>
<dbReference type="GO" id="GO:0003824">
    <property type="term" value="F:catalytic activity"/>
    <property type="evidence" value="ECO:0007669"/>
    <property type="project" value="InterPro"/>
</dbReference>
<dbReference type="AlphaFoldDB" id="A0A167I0X8"/>
<dbReference type="GO" id="GO:0046872">
    <property type="term" value="F:metal ion binding"/>
    <property type="evidence" value="ECO:0007669"/>
    <property type="project" value="UniProtKB-KW"/>
</dbReference>
<dbReference type="SFLD" id="SFLDG01067">
    <property type="entry name" value="SPASM/twitch_domain_containing"/>
    <property type="match status" value="1"/>
</dbReference>
<evidence type="ECO:0000256" key="5">
    <source>
        <dbReference type="ARBA" id="ARBA00023004"/>
    </source>
</evidence>
<dbReference type="InterPro" id="IPR013785">
    <property type="entry name" value="Aldolase_TIM"/>
</dbReference>
<keyword evidence="3" id="KW-0949">S-adenosyl-L-methionine</keyword>
<dbReference type="PANTHER" id="PTHR11228:SF7">
    <property type="entry name" value="PQQA PEPTIDE CYCLASE"/>
    <property type="match status" value="1"/>
</dbReference>
<evidence type="ECO:0000256" key="4">
    <source>
        <dbReference type="ARBA" id="ARBA00022723"/>
    </source>
</evidence>
<dbReference type="Pfam" id="PF04055">
    <property type="entry name" value="Radical_SAM"/>
    <property type="match status" value="1"/>
</dbReference>
<dbReference type="GO" id="GO:0051536">
    <property type="term" value="F:iron-sulfur cluster binding"/>
    <property type="evidence" value="ECO:0007669"/>
    <property type="project" value="UniProtKB-KW"/>
</dbReference>
<dbReference type="Gene3D" id="3.20.20.70">
    <property type="entry name" value="Aldolase class I"/>
    <property type="match status" value="1"/>
</dbReference>
<dbReference type="PANTHER" id="PTHR11228">
    <property type="entry name" value="RADICAL SAM DOMAIN PROTEIN"/>
    <property type="match status" value="1"/>
</dbReference>
<organism evidence="9 10">
    <name type="scientific">Pseudoalteromonas luteoviolacea NCIMB 1942</name>
    <dbReference type="NCBI Taxonomy" id="1365253"/>
    <lineage>
        <taxon>Bacteria</taxon>
        <taxon>Pseudomonadati</taxon>
        <taxon>Pseudomonadota</taxon>
        <taxon>Gammaproteobacteria</taxon>
        <taxon>Alteromonadales</taxon>
        <taxon>Pseudoalteromonadaceae</taxon>
        <taxon>Pseudoalteromonas</taxon>
    </lineage>
</organism>
<evidence type="ECO:0000256" key="6">
    <source>
        <dbReference type="ARBA" id="ARBA00023014"/>
    </source>
</evidence>
<comment type="cofactor">
    <cofactor evidence="1">
        <name>[4Fe-4S] cluster</name>
        <dbReference type="ChEBI" id="CHEBI:49883"/>
    </cofactor>
</comment>
<dbReference type="InterPro" id="IPR058240">
    <property type="entry name" value="rSAM_sf"/>
</dbReference>
<dbReference type="SFLD" id="SFLDG01387">
    <property type="entry name" value="BtrN-like_SPASM_domain_contain"/>
    <property type="match status" value="1"/>
</dbReference>
<evidence type="ECO:0000313" key="9">
    <source>
        <dbReference type="EMBL" id="KZN58768.1"/>
    </source>
</evidence>